<dbReference type="eggNOG" id="ENOG5033A7M">
    <property type="taxonomic scope" value="Bacteria"/>
</dbReference>
<dbReference type="EMBL" id="AWXZ01000035">
    <property type="protein sequence ID" value="ESR24102.1"/>
    <property type="molecule type" value="Genomic_DNA"/>
</dbReference>
<evidence type="ECO:0000313" key="3">
    <source>
        <dbReference type="Proteomes" id="UP000017819"/>
    </source>
</evidence>
<dbReference type="AlphaFoldDB" id="V4QWI2"/>
<dbReference type="Proteomes" id="UP000017819">
    <property type="component" value="Unassembled WGS sequence"/>
</dbReference>
<comment type="caution">
    <text evidence="2">The sequence shown here is derived from an EMBL/GenBank/DDBJ whole genome shotgun (WGS) entry which is preliminary data.</text>
</comment>
<name>V4QWI2_9HYPH</name>
<keyword evidence="1" id="KW-0812">Transmembrane</keyword>
<keyword evidence="1" id="KW-0472">Membrane</keyword>
<gene>
    <name evidence="2" type="ORF">N177_2551</name>
</gene>
<dbReference type="RefSeq" id="WP_023432680.1">
    <property type="nucleotide sequence ID" value="NZ_AWXZ01000035.1"/>
</dbReference>
<reference evidence="2 3" key="1">
    <citation type="journal article" date="2014" name="Genome Announc.">
        <title>Draft Genome Sequence of Lutibaculum baratangense Strain AMV1T, Isolated from a Mud Volcano in Andamans, India.</title>
        <authorList>
            <person name="Singh A."/>
            <person name="Sreenivas A."/>
            <person name="Sathyanarayana Reddy G."/>
            <person name="Pinnaka A.K."/>
            <person name="Shivaji S."/>
        </authorList>
    </citation>
    <scope>NUCLEOTIDE SEQUENCE [LARGE SCALE GENOMIC DNA]</scope>
    <source>
        <strain evidence="2 3">AMV1</strain>
    </source>
</reference>
<accession>V4QWI2</accession>
<evidence type="ECO:0000256" key="1">
    <source>
        <dbReference type="SAM" id="Phobius"/>
    </source>
</evidence>
<dbReference type="STRING" id="631454.N177_2551"/>
<proteinExistence type="predicted"/>
<keyword evidence="1" id="KW-1133">Transmembrane helix</keyword>
<keyword evidence="3" id="KW-1185">Reference proteome</keyword>
<feature type="transmembrane region" description="Helical" evidence="1">
    <location>
        <begin position="6"/>
        <end position="29"/>
    </location>
</feature>
<protein>
    <recommendedName>
        <fullName evidence="4">Histidine kinase</fullName>
    </recommendedName>
</protein>
<organism evidence="2 3">
    <name type="scientific">Lutibaculum baratangense AMV1</name>
    <dbReference type="NCBI Taxonomy" id="631454"/>
    <lineage>
        <taxon>Bacteria</taxon>
        <taxon>Pseudomonadati</taxon>
        <taxon>Pseudomonadota</taxon>
        <taxon>Alphaproteobacteria</taxon>
        <taxon>Hyphomicrobiales</taxon>
        <taxon>Tepidamorphaceae</taxon>
        <taxon>Lutibaculum</taxon>
    </lineage>
</organism>
<sequence length="48" mass="5506">MPSLFRFLMIVGIMAGIVYGGMYALVIFVKPEPREITVRIPVERLQRP</sequence>
<evidence type="ECO:0008006" key="4">
    <source>
        <dbReference type="Google" id="ProtNLM"/>
    </source>
</evidence>
<evidence type="ECO:0000313" key="2">
    <source>
        <dbReference type="EMBL" id="ESR24102.1"/>
    </source>
</evidence>